<dbReference type="Proteomes" id="UP001060919">
    <property type="component" value="Chromosome"/>
</dbReference>
<organism evidence="1 2">
    <name type="scientific">Aureispira anguillae</name>
    <dbReference type="NCBI Taxonomy" id="2864201"/>
    <lineage>
        <taxon>Bacteria</taxon>
        <taxon>Pseudomonadati</taxon>
        <taxon>Bacteroidota</taxon>
        <taxon>Saprospiria</taxon>
        <taxon>Saprospirales</taxon>
        <taxon>Saprospiraceae</taxon>
        <taxon>Aureispira</taxon>
    </lineage>
</organism>
<protein>
    <submittedName>
        <fullName evidence="1">Uncharacterized protein</fullName>
    </submittedName>
</protein>
<accession>A0A916DTB3</accession>
<keyword evidence="2" id="KW-1185">Reference proteome</keyword>
<reference evidence="1" key="1">
    <citation type="submission" date="2022-09" db="EMBL/GenBank/DDBJ databases">
        <title>Aureispira anguillicida sp. nov., isolated from Leptocephalus of Japanese eel Anguilla japonica.</title>
        <authorList>
            <person name="Yuasa K."/>
            <person name="Mekata T."/>
            <person name="Ikunari K."/>
        </authorList>
    </citation>
    <scope>NUCLEOTIDE SEQUENCE</scope>
    <source>
        <strain evidence="1">EL160426</strain>
    </source>
</reference>
<proteinExistence type="predicted"/>
<name>A0A916DTB3_9BACT</name>
<sequence length="165" mass="20039">MIKKFLPRIYSGNNSLDARWFVLYLDEKGKKRKKYGNINRFNTLEERQKAAQIIAAELRRALAIRFQSKFERQIYKELELRKSTWRLKTYQCKKSKIGIFLKWMKTKEWTEQNVYNFFFEHLTHQRTIKESTYNDYIRHVKNALEWCQLSHLIEPIKKAGVCSHS</sequence>
<dbReference type="EMBL" id="AP026867">
    <property type="protein sequence ID" value="BDS13104.1"/>
    <property type="molecule type" value="Genomic_DNA"/>
</dbReference>
<evidence type="ECO:0000313" key="1">
    <source>
        <dbReference type="EMBL" id="BDS13104.1"/>
    </source>
</evidence>
<gene>
    <name evidence="1" type="ORF">AsAng_0038320</name>
</gene>
<dbReference type="RefSeq" id="WP_264788404.1">
    <property type="nucleotide sequence ID" value="NZ_AP026867.1"/>
</dbReference>
<evidence type="ECO:0000313" key="2">
    <source>
        <dbReference type="Proteomes" id="UP001060919"/>
    </source>
</evidence>
<dbReference type="AlphaFoldDB" id="A0A916DTB3"/>
<dbReference type="KEGG" id="aup:AsAng_0038320"/>